<keyword evidence="3" id="KW-0862">Zinc</keyword>
<evidence type="ECO:0000313" key="8">
    <source>
        <dbReference type="Proteomes" id="UP001215151"/>
    </source>
</evidence>
<dbReference type="SUPFAM" id="SSF144232">
    <property type="entry name" value="HIT/MYND zinc finger-like"/>
    <property type="match status" value="1"/>
</dbReference>
<proteinExistence type="predicted"/>
<feature type="compositionally biased region" description="Polar residues" evidence="4">
    <location>
        <begin position="443"/>
        <end position="456"/>
    </location>
</feature>
<evidence type="ECO:0000313" key="7">
    <source>
        <dbReference type="EMBL" id="KAJ8464005.1"/>
    </source>
</evidence>
<dbReference type="Proteomes" id="UP001215151">
    <property type="component" value="Unassembled WGS sequence"/>
</dbReference>
<evidence type="ECO:0000256" key="4">
    <source>
        <dbReference type="SAM" id="MobiDB-lite"/>
    </source>
</evidence>
<reference evidence="7" key="1">
    <citation type="submission" date="2022-11" db="EMBL/GenBank/DDBJ databases">
        <title>Genome Sequence of Cubamyces cubensis.</title>
        <authorList>
            <person name="Buettner E."/>
        </authorList>
    </citation>
    <scope>NUCLEOTIDE SEQUENCE</scope>
    <source>
        <strain evidence="7">MPL-01</strain>
    </source>
</reference>
<keyword evidence="5" id="KW-0472">Membrane</keyword>
<keyword evidence="1" id="KW-0479">Metal-binding</keyword>
<dbReference type="EMBL" id="JAPEVG010000358">
    <property type="protein sequence ID" value="KAJ8464005.1"/>
    <property type="molecule type" value="Genomic_DNA"/>
</dbReference>
<comment type="caution">
    <text evidence="7">The sequence shown here is derived from an EMBL/GenBank/DDBJ whole genome shotgun (WGS) entry which is preliminary data.</text>
</comment>
<keyword evidence="5" id="KW-1133">Transmembrane helix</keyword>
<evidence type="ECO:0000256" key="1">
    <source>
        <dbReference type="ARBA" id="ARBA00022723"/>
    </source>
</evidence>
<sequence>MNSSRALIPILYCARPGCHARSCDVDIVCCRCRTTYYCSRKHQIADVEQHKQHCTNPPRERTVDESPRHIQSKVSKVNMVLFPANGLPPMVITMDCYAWMSPIYHGLREEFVDLQTLLKANTIFCYAVGSARPSASRSTRLYLARADLPSGGPMNMCVRRYVSERDSSTWTGDVVGFRCREPTTKYLQYLDVNQDDIPMFVTHLKHFGLSRTSTTPNVPTLQLCQSYASSFTADFTRHRDECRPSLTPLSSSSSSSSTLDDGKLLSVLLFPADEDSPRIIQTECRVEDDDDDPRKKVHVLDFGALLQAQNAERSFHLPVGHIQGSAPPTRLYLAVPEDYAANDAQPNRAVARLMGDYPLPLKGTLIGYRAREPAQDWTQFVDVSLEDIPAYAAFLRARALPGPLVTWRHIKRYSSGTPNTLQAKFEGAVRLESMSPADPPARTLQSHHSVQVQTDPQHVPKEDDAPAGPINNVHDQLERLQVDFEQQKAAIRAIVAEELLRATLTTLAVAAGACAAGACIVLPILAFCGMLFSAVDGTVGALLARL</sequence>
<protein>
    <recommendedName>
        <fullName evidence="6">MYND-type domain-containing protein</fullName>
    </recommendedName>
</protein>
<evidence type="ECO:0000256" key="3">
    <source>
        <dbReference type="ARBA" id="ARBA00022833"/>
    </source>
</evidence>
<keyword evidence="2" id="KW-0863">Zinc-finger</keyword>
<evidence type="ECO:0000259" key="6">
    <source>
        <dbReference type="PROSITE" id="PS01360"/>
    </source>
</evidence>
<dbReference type="InterPro" id="IPR002893">
    <property type="entry name" value="Znf_MYND"/>
</dbReference>
<evidence type="ECO:0000256" key="5">
    <source>
        <dbReference type="SAM" id="Phobius"/>
    </source>
</evidence>
<dbReference type="AlphaFoldDB" id="A0AAD7X9E2"/>
<keyword evidence="8" id="KW-1185">Reference proteome</keyword>
<organism evidence="7 8">
    <name type="scientific">Trametes cubensis</name>
    <dbReference type="NCBI Taxonomy" id="1111947"/>
    <lineage>
        <taxon>Eukaryota</taxon>
        <taxon>Fungi</taxon>
        <taxon>Dikarya</taxon>
        <taxon>Basidiomycota</taxon>
        <taxon>Agaricomycotina</taxon>
        <taxon>Agaricomycetes</taxon>
        <taxon>Polyporales</taxon>
        <taxon>Polyporaceae</taxon>
        <taxon>Trametes</taxon>
    </lineage>
</organism>
<accession>A0AAD7X9E2</accession>
<dbReference type="GO" id="GO:0008270">
    <property type="term" value="F:zinc ion binding"/>
    <property type="evidence" value="ECO:0007669"/>
    <property type="project" value="UniProtKB-KW"/>
</dbReference>
<dbReference type="PROSITE" id="PS01360">
    <property type="entry name" value="ZF_MYND_1"/>
    <property type="match status" value="1"/>
</dbReference>
<name>A0AAD7X9E2_9APHY</name>
<keyword evidence="5" id="KW-0812">Transmembrane</keyword>
<gene>
    <name evidence="7" type="ORF">ONZ51_g9882</name>
</gene>
<feature type="domain" description="MYND-type" evidence="6">
    <location>
        <begin position="13"/>
        <end position="54"/>
    </location>
</feature>
<feature type="region of interest" description="Disordered" evidence="4">
    <location>
        <begin position="434"/>
        <end position="471"/>
    </location>
</feature>
<feature type="transmembrane region" description="Helical" evidence="5">
    <location>
        <begin position="520"/>
        <end position="544"/>
    </location>
</feature>
<evidence type="ECO:0000256" key="2">
    <source>
        <dbReference type="ARBA" id="ARBA00022771"/>
    </source>
</evidence>